<dbReference type="Proteomes" id="UP000233469">
    <property type="component" value="Unassembled WGS sequence"/>
</dbReference>
<protein>
    <submittedName>
        <fullName evidence="2">Uncharacterized protein</fullName>
    </submittedName>
</protein>
<keyword evidence="1" id="KW-1133">Transmembrane helix</keyword>
<evidence type="ECO:0000256" key="1">
    <source>
        <dbReference type="SAM" id="Phobius"/>
    </source>
</evidence>
<proteinExistence type="predicted"/>
<organism evidence="2 3">
    <name type="scientific">Rhizophagus irregularis</name>
    <dbReference type="NCBI Taxonomy" id="588596"/>
    <lineage>
        <taxon>Eukaryota</taxon>
        <taxon>Fungi</taxon>
        <taxon>Fungi incertae sedis</taxon>
        <taxon>Mucoromycota</taxon>
        <taxon>Glomeromycotina</taxon>
        <taxon>Glomeromycetes</taxon>
        <taxon>Glomerales</taxon>
        <taxon>Glomeraceae</taxon>
        <taxon>Rhizophagus</taxon>
    </lineage>
</organism>
<feature type="transmembrane region" description="Helical" evidence="1">
    <location>
        <begin position="6"/>
        <end position="27"/>
    </location>
</feature>
<dbReference type="AlphaFoldDB" id="A0A2N1N6Y6"/>
<evidence type="ECO:0000313" key="3">
    <source>
        <dbReference type="Proteomes" id="UP000233469"/>
    </source>
</evidence>
<reference evidence="2 3" key="2">
    <citation type="submission" date="2017-10" db="EMBL/GenBank/DDBJ databases">
        <title>Extensive intraspecific genome diversity in a model arbuscular mycorrhizal fungus.</title>
        <authorList>
            <person name="Chen E.C.H."/>
            <person name="Morin E."/>
            <person name="Baudet D."/>
            <person name="Noel J."/>
            <person name="Ndikumana S."/>
            <person name="Charron P."/>
            <person name="St-Onge C."/>
            <person name="Giorgi J."/>
            <person name="Grigoriev I.V."/>
            <person name="Roux C."/>
            <person name="Martin F.M."/>
            <person name="Corradi N."/>
        </authorList>
    </citation>
    <scope>NUCLEOTIDE SEQUENCE [LARGE SCALE GENOMIC DNA]</scope>
    <source>
        <strain evidence="2 3">C2</strain>
    </source>
</reference>
<keyword evidence="1" id="KW-0472">Membrane</keyword>
<accession>A0A2N1N6Y6</accession>
<sequence length="98" mass="11696">MTNGQTHYRMMYLINCINLFSFIIFIIKNSVERYSRPVLVSAHKDADETQLHDLQMHPKSNILVAKKTKRLMTLCMRMKMKEARNILEELCHTRTYFT</sequence>
<keyword evidence="1" id="KW-0812">Transmembrane</keyword>
<comment type="caution">
    <text evidence="2">The sequence shown here is derived from an EMBL/GenBank/DDBJ whole genome shotgun (WGS) entry which is preliminary data.</text>
</comment>
<reference evidence="2 3" key="1">
    <citation type="submission" date="2016-04" db="EMBL/GenBank/DDBJ databases">
        <title>Genome analyses suggest a sexual origin of heterokaryosis in a supposedly ancient asexual fungus.</title>
        <authorList>
            <person name="Ropars J."/>
            <person name="Sedzielewska K."/>
            <person name="Noel J."/>
            <person name="Charron P."/>
            <person name="Farinelli L."/>
            <person name="Marton T."/>
            <person name="Kruger M."/>
            <person name="Pelin A."/>
            <person name="Brachmann A."/>
            <person name="Corradi N."/>
        </authorList>
    </citation>
    <scope>NUCLEOTIDE SEQUENCE [LARGE SCALE GENOMIC DNA]</scope>
    <source>
        <strain evidence="2 3">C2</strain>
    </source>
</reference>
<gene>
    <name evidence="2" type="ORF">RhiirC2_748071</name>
</gene>
<dbReference type="EMBL" id="LLXL01000707">
    <property type="protein sequence ID" value="PKK69621.1"/>
    <property type="molecule type" value="Genomic_DNA"/>
</dbReference>
<evidence type="ECO:0000313" key="2">
    <source>
        <dbReference type="EMBL" id="PKK69621.1"/>
    </source>
</evidence>
<name>A0A2N1N6Y6_9GLOM</name>